<gene>
    <name evidence="2" type="ORF">E2C01_077953</name>
</gene>
<feature type="region of interest" description="Disordered" evidence="1">
    <location>
        <begin position="16"/>
        <end position="77"/>
    </location>
</feature>
<evidence type="ECO:0000256" key="1">
    <source>
        <dbReference type="SAM" id="MobiDB-lite"/>
    </source>
</evidence>
<sequence>MGHYCIYTLFPVTRTKTSHLSGRRTPKDSNNEAVHGPAHRTRARACTSPRGPFSLSQGRPASTLVTGHPSSTRPPASRYSFCGGCTVPENRSAATRPRTCTAAMQRSARITPAVVSSNTMKSSVKRVLHAEPRASLPHSSHSHLAFG</sequence>
<dbReference type="EMBL" id="VSRR010061974">
    <property type="protein sequence ID" value="MPC83248.1"/>
    <property type="molecule type" value="Genomic_DNA"/>
</dbReference>
<name>A0A5B7IRG4_PORTR</name>
<feature type="compositionally biased region" description="Polar residues" evidence="1">
    <location>
        <begin position="54"/>
        <end position="74"/>
    </location>
</feature>
<protein>
    <submittedName>
        <fullName evidence="2">Uncharacterized protein</fullName>
    </submittedName>
</protein>
<comment type="caution">
    <text evidence="2">The sequence shown here is derived from an EMBL/GenBank/DDBJ whole genome shotgun (WGS) entry which is preliminary data.</text>
</comment>
<proteinExistence type="predicted"/>
<evidence type="ECO:0000313" key="2">
    <source>
        <dbReference type="EMBL" id="MPC83248.1"/>
    </source>
</evidence>
<dbReference type="Proteomes" id="UP000324222">
    <property type="component" value="Unassembled WGS sequence"/>
</dbReference>
<accession>A0A5B7IRG4</accession>
<keyword evidence="3" id="KW-1185">Reference proteome</keyword>
<reference evidence="2 3" key="1">
    <citation type="submission" date="2019-05" db="EMBL/GenBank/DDBJ databases">
        <title>Another draft genome of Portunus trituberculatus and its Hox gene families provides insights of decapod evolution.</title>
        <authorList>
            <person name="Jeong J.-H."/>
            <person name="Song I."/>
            <person name="Kim S."/>
            <person name="Choi T."/>
            <person name="Kim D."/>
            <person name="Ryu S."/>
            <person name="Kim W."/>
        </authorList>
    </citation>
    <scope>NUCLEOTIDE SEQUENCE [LARGE SCALE GENOMIC DNA]</scope>
    <source>
        <tissue evidence="2">Muscle</tissue>
    </source>
</reference>
<organism evidence="2 3">
    <name type="scientific">Portunus trituberculatus</name>
    <name type="common">Swimming crab</name>
    <name type="synonym">Neptunus trituberculatus</name>
    <dbReference type="NCBI Taxonomy" id="210409"/>
    <lineage>
        <taxon>Eukaryota</taxon>
        <taxon>Metazoa</taxon>
        <taxon>Ecdysozoa</taxon>
        <taxon>Arthropoda</taxon>
        <taxon>Crustacea</taxon>
        <taxon>Multicrustacea</taxon>
        <taxon>Malacostraca</taxon>
        <taxon>Eumalacostraca</taxon>
        <taxon>Eucarida</taxon>
        <taxon>Decapoda</taxon>
        <taxon>Pleocyemata</taxon>
        <taxon>Brachyura</taxon>
        <taxon>Eubrachyura</taxon>
        <taxon>Portunoidea</taxon>
        <taxon>Portunidae</taxon>
        <taxon>Portuninae</taxon>
        <taxon>Portunus</taxon>
    </lineage>
</organism>
<evidence type="ECO:0000313" key="3">
    <source>
        <dbReference type="Proteomes" id="UP000324222"/>
    </source>
</evidence>
<dbReference type="AlphaFoldDB" id="A0A5B7IRG4"/>